<dbReference type="PROSITE" id="PS51257">
    <property type="entry name" value="PROKAR_LIPOPROTEIN"/>
    <property type="match status" value="1"/>
</dbReference>
<accession>A0A845PZ46</accession>
<dbReference type="EMBL" id="JAAABJ010000651">
    <property type="protein sequence ID" value="NAW52181.1"/>
    <property type="molecule type" value="Genomic_DNA"/>
</dbReference>
<protein>
    <submittedName>
        <fullName evidence="1">Metalloprotease</fullName>
    </submittedName>
</protein>
<organism evidence="1 2">
    <name type="scientific">Elizabethkingia argenteiflava</name>
    <dbReference type="NCBI Taxonomy" id="2681556"/>
    <lineage>
        <taxon>Bacteria</taxon>
        <taxon>Pseudomonadati</taxon>
        <taxon>Bacteroidota</taxon>
        <taxon>Flavobacteriia</taxon>
        <taxon>Flavobacteriales</taxon>
        <taxon>Weeksellaceae</taxon>
        <taxon>Elizabethkingia</taxon>
    </lineage>
</organism>
<keyword evidence="1" id="KW-0482">Metalloprotease</keyword>
<name>A0A845PZ46_9FLAO</name>
<keyword evidence="1" id="KW-0378">Hydrolase</keyword>
<sequence length="305" mass="34531">MKKTMISLMLLGSIATTLTISCSRDEDNKSLLATASNSENSLVLSNSEVLCSYISKPYVDWSWSYSAILKSELETPEDTEFMKNELKKNAALWKLNPPKLGFVYDPEKPSSTYNATSYTTGKIYYGYAIYEDAKSKSPDNIVNAMILAHEYGHQLQFKYNLPSVKESTYRSSELEADGFAGYYLRKPEGFNKKEFSEIAAAYNFAAEIGDYAEKDRNHHGTPPQRKTAVRLGFLLGEFSLSVNEFDSQFYYYYSSVLEGDDPSVQPRSSRFRVNPEIDQKIQAHMGELKKIASGEMADSEFRNLD</sequence>
<dbReference type="RefSeq" id="WP_166520430.1">
    <property type="nucleotide sequence ID" value="NZ_JAAABJ010000651.1"/>
</dbReference>
<keyword evidence="2" id="KW-1185">Reference proteome</keyword>
<evidence type="ECO:0000313" key="2">
    <source>
        <dbReference type="Proteomes" id="UP000553459"/>
    </source>
</evidence>
<keyword evidence="1" id="KW-0645">Protease</keyword>
<proteinExistence type="predicted"/>
<gene>
    <name evidence="1" type="ORF">GNY06_12615</name>
</gene>
<comment type="caution">
    <text evidence="1">The sequence shown here is derived from an EMBL/GenBank/DDBJ whole genome shotgun (WGS) entry which is preliminary data.</text>
</comment>
<dbReference type="Proteomes" id="UP000553459">
    <property type="component" value="Unassembled WGS sequence"/>
</dbReference>
<dbReference type="GO" id="GO:0008237">
    <property type="term" value="F:metallopeptidase activity"/>
    <property type="evidence" value="ECO:0007669"/>
    <property type="project" value="UniProtKB-KW"/>
</dbReference>
<dbReference type="GO" id="GO:0006508">
    <property type="term" value="P:proteolysis"/>
    <property type="evidence" value="ECO:0007669"/>
    <property type="project" value="UniProtKB-KW"/>
</dbReference>
<reference evidence="1 2" key="1">
    <citation type="submission" date="2019-11" db="EMBL/GenBank/DDBJ databases">
        <title>Characterization of Elizabethkingia argenteiflava sp. nov., isolated from inner surface of Soybean Pods.</title>
        <authorList>
            <person name="Mo S."/>
        </authorList>
    </citation>
    <scope>NUCLEOTIDE SEQUENCE [LARGE SCALE GENOMIC DNA]</scope>
    <source>
        <strain evidence="1 2">YB22</strain>
    </source>
</reference>
<evidence type="ECO:0000313" key="1">
    <source>
        <dbReference type="EMBL" id="NAW52181.1"/>
    </source>
</evidence>
<dbReference type="AlphaFoldDB" id="A0A845PZ46"/>